<organism evidence="1 2">
    <name type="scientific">Corchorus olitorius</name>
    <dbReference type="NCBI Taxonomy" id="93759"/>
    <lineage>
        <taxon>Eukaryota</taxon>
        <taxon>Viridiplantae</taxon>
        <taxon>Streptophyta</taxon>
        <taxon>Embryophyta</taxon>
        <taxon>Tracheophyta</taxon>
        <taxon>Spermatophyta</taxon>
        <taxon>Magnoliopsida</taxon>
        <taxon>eudicotyledons</taxon>
        <taxon>Gunneridae</taxon>
        <taxon>Pentapetalae</taxon>
        <taxon>rosids</taxon>
        <taxon>malvids</taxon>
        <taxon>Malvales</taxon>
        <taxon>Malvaceae</taxon>
        <taxon>Grewioideae</taxon>
        <taxon>Apeibeae</taxon>
        <taxon>Corchorus</taxon>
    </lineage>
</organism>
<dbReference type="EMBL" id="AWUE01015021">
    <property type="protein sequence ID" value="OMO99939.1"/>
    <property type="molecule type" value="Genomic_DNA"/>
</dbReference>
<name>A0A1R3JYL3_9ROSI</name>
<comment type="caution">
    <text evidence="1">The sequence shown here is derived from an EMBL/GenBank/DDBJ whole genome shotgun (WGS) entry which is preliminary data.</text>
</comment>
<dbReference type="AlphaFoldDB" id="A0A1R3JYL3"/>
<gene>
    <name evidence="1" type="ORF">COLO4_13016</name>
</gene>
<evidence type="ECO:0000313" key="1">
    <source>
        <dbReference type="EMBL" id="OMO99939.1"/>
    </source>
</evidence>
<protein>
    <submittedName>
        <fullName evidence="1">Uncharacterized protein</fullName>
    </submittedName>
</protein>
<keyword evidence="2" id="KW-1185">Reference proteome</keyword>
<proteinExistence type="predicted"/>
<reference evidence="2" key="1">
    <citation type="submission" date="2013-09" db="EMBL/GenBank/DDBJ databases">
        <title>Corchorus olitorius genome sequencing.</title>
        <authorList>
            <person name="Alam M."/>
            <person name="Haque M.S."/>
            <person name="Islam M.S."/>
            <person name="Emdad E.M."/>
            <person name="Islam M.M."/>
            <person name="Ahmed B."/>
            <person name="Halim A."/>
            <person name="Hossen Q.M.M."/>
            <person name="Hossain M.Z."/>
            <person name="Ahmed R."/>
            <person name="Khan M.M."/>
            <person name="Islam R."/>
            <person name="Rashid M.M."/>
            <person name="Khan S.A."/>
            <person name="Rahman M.S."/>
            <person name="Alam M."/>
            <person name="Yahiya A.S."/>
            <person name="Khan M.S."/>
            <person name="Azam M.S."/>
            <person name="Haque T."/>
            <person name="Lashkar M.Z.H."/>
            <person name="Akhand A.I."/>
            <person name="Morshed G."/>
            <person name="Roy S."/>
            <person name="Uddin K.S."/>
            <person name="Rabeya T."/>
            <person name="Hossain A.S."/>
            <person name="Chowdhury A."/>
            <person name="Snigdha A.R."/>
            <person name="Mortoza M.S."/>
            <person name="Matin S.A."/>
            <person name="Hoque S.M.E."/>
            <person name="Islam M.K."/>
            <person name="Roy D.K."/>
            <person name="Haider R."/>
            <person name="Moosa M.M."/>
            <person name="Elias S.M."/>
            <person name="Hasan A.M."/>
            <person name="Jahan S."/>
            <person name="Shafiuddin M."/>
            <person name="Mahmood N."/>
            <person name="Shommy N.S."/>
        </authorList>
    </citation>
    <scope>NUCLEOTIDE SEQUENCE [LARGE SCALE GENOMIC DNA]</scope>
    <source>
        <strain evidence="2">cv. O-4</strain>
    </source>
</reference>
<evidence type="ECO:0000313" key="2">
    <source>
        <dbReference type="Proteomes" id="UP000187203"/>
    </source>
</evidence>
<dbReference type="Proteomes" id="UP000187203">
    <property type="component" value="Unassembled WGS sequence"/>
</dbReference>
<sequence length="61" mass="6543">MDKEVPTFVGCIISWVVEGVAALGEGVIVEDEILEAASGLGEKDFAKTTRLGFTKKELETD</sequence>
<accession>A0A1R3JYL3</accession>